<dbReference type="InterPro" id="IPR000719">
    <property type="entry name" value="Prot_kinase_dom"/>
</dbReference>
<dbReference type="PROSITE" id="PS00107">
    <property type="entry name" value="PROTEIN_KINASE_ATP"/>
    <property type="match status" value="1"/>
</dbReference>
<keyword evidence="3 6" id="KW-0547">Nucleotide-binding</keyword>
<dbReference type="PROSITE" id="PS50011">
    <property type="entry name" value="PROTEIN_KINASE_DOM"/>
    <property type="match status" value="1"/>
</dbReference>
<dbReference type="GO" id="GO:0005634">
    <property type="term" value="C:nucleus"/>
    <property type="evidence" value="ECO:0007669"/>
    <property type="project" value="TreeGrafter"/>
</dbReference>
<accession>Q22SN3</accession>
<evidence type="ECO:0000256" key="5">
    <source>
        <dbReference type="ARBA" id="ARBA00022840"/>
    </source>
</evidence>
<keyword evidence="1" id="KW-0723">Serine/threonine-protein kinase</keyword>
<sequence>MQSQTITQNNHANPQVWTVCNNCKDYDQDTVQFAGQISDSKDPFSSVFGEGFIRVNQEKITFSQQGFVTAFIKILEQLTYSTLYNDDACYLKLSKFGKETFVKMSPDALDQVDKLLKNIIFKQDFSDSYEVISFVGNGSFSQVTLAKNKRDSKNYAVKSIQKNRVVQNEQSKKELMNEINLLRRINHEKVVKSYEFFQTESQYKLVLHYYEGGSLEQKLEKSKGFTLFQICDMMRQILQGFSYLHQNNIMHRDLKPDNILFFDKESFDVVISDMGLSQDVNENFVFKKCGTPGYVAPEILNSITGTDYGVKSDIFSCGCLFYRLVMGQPLFEGKSHVEVLEENRKCKIDLSSTEFKKLPQQIQKVIENMLQINPEKRISAQEALDSFFYRLNAEQQQYFCKNLQKAKLHQRKNTGTQIEHTKLNSQNPHKQRQSVQIHNLGMLNNSLNGINTPKGSCSSMSSNNSLPNTPTSNATNKDKQDVRKSQYCKQTSLEVTEQQQKKHIQSKEEQFKSQRKNSPTKQRFSKEVSPDTKKISKIKLLDHHTLLDSPINTGAKKIISDGNKITFPKKSLQEDQGKHNTAK</sequence>
<dbReference type="Gene3D" id="3.30.200.20">
    <property type="entry name" value="Phosphorylase Kinase, domain 1"/>
    <property type="match status" value="1"/>
</dbReference>
<dbReference type="GeneID" id="7832336"/>
<evidence type="ECO:0000256" key="6">
    <source>
        <dbReference type="PROSITE-ProRule" id="PRU10141"/>
    </source>
</evidence>
<dbReference type="Gene3D" id="1.10.510.10">
    <property type="entry name" value="Transferase(Phosphotransferase) domain 1"/>
    <property type="match status" value="1"/>
</dbReference>
<dbReference type="SUPFAM" id="SSF56112">
    <property type="entry name" value="Protein kinase-like (PK-like)"/>
    <property type="match status" value="1"/>
</dbReference>
<feature type="compositionally biased region" description="Basic and acidic residues" evidence="7">
    <location>
        <begin position="571"/>
        <end position="583"/>
    </location>
</feature>
<dbReference type="Pfam" id="PF00069">
    <property type="entry name" value="Pkinase"/>
    <property type="match status" value="1"/>
</dbReference>
<feature type="binding site" evidence="6">
    <location>
        <position position="158"/>
    </location>
    <ligand>
        <name>ATP</name>
        <dbReference type="ChEBI" id="CHEBI:30616"/>
    </ligand>
</feature>
<proteinExistence type="predicted"/>
<dbReference type="RefSeq" id="XP_001007984.2">
    <property type="nucleotide sequence ID" value="XM_001007984.2"/>
</dbReference>
<name>Q22SN3_TETTS</name>
<dbReference type="InterPro" id="IPR017441">
    <property type="entry name" value="Protein_kinase_ATP_BS"/>
</dbReference>
<evidence type="ECO:0000313" key="9">
    <source>
        <dbReference type="EMBL" id="EAR87739.2"/>
    </source>
</evidence>
<dbReference type="PROSITE" id="PS00108">
    <property type="entry name" value="PROTEIN_KINASE_ST"/>
    <property type="match status" value="1"/>
</dbReference>
<evidence type="ECO:0000256" key="3">
    <source>
        <dbReference type="ARBA" id="ARBA00022741"/>
    </source>
</evidence>
<gene>
    <name evidence="9" type="ORF">TTHERM_00000030</name>
</gene>
<reference evidence="10" key="1">
    <citation type="journal article" date="2006" name="PLoS Biol.">
        <title>Macronuclear genome sequence of the ciliate Tetrahymena thermophila, a model eukaryote.</title>
        <authorList>
            <person name="Eisen J.A."/>
            <person name="Coyne R.S."/>
            <person name="Wu M."/>
            <person name="Wu D."/>
            <person name="Thiagarajan M."/>
            <person name="Wortman J.R."/>
            <person name="Badger J.H."/>
            <person name="Ren Q."/>
            <person name="Amedeo P."/>
            <person name="Jones K.M."/>
            <person name="Tallon L.J."/>
            <person name="Delcher A.L."/>
            <person name="Salzberg S.L."/>
            <person name="Silva J.C."/>
            <person name="Haas B.J."/>
            <person name="Majoros W.H."/>
            <person name="Farzad M."/>
            <person name="Carlton J.M."/>
            <person name="Smith R.K. Jr."/>
            <person name="Garg J."/>
            <person name="Pearlman R.E."/>
            <person name="Karrer K.M."/>
            <person name="Sun L."/>
            <person name="Manning G."/>
            <person name="Elde N.C."/>
            <person name="Turkewitz A.P."/>
            <person name="Asai D.J."/>
            <person name="Wilkes D.E."/>
            <person name="Wang Y."/>
            <person name="Cai H."/>
            <person name="Collins K."/>
            <person name="Stewart B.A."/>
            <person name="Lee S.R."/>
            <person name="Wilamowska K."/>
            <person name="Weinberg Z."/>
            <person name="Ruzzo W.L."/>
            <person name="Wloga D."/>
            <person name="Gaertig J."/>
            <person name="Frankel J."/>
            <person name="Tsao C.-C."/>
            <person name="Gorovsky M.A."/>
            <person name="Keeling P.J."/>
            <person name="Waller R.F."/>
            <person name="Patron N.J."/>
            <person name="Cherry J.M."/>
            <person name="Stover N.A."/>
            <person name="Krieger C.J."/>
            <person name="del Toro C."/>
            <person name="Ryder H.F."/>
            <person name="Williamson S.C."/>
            <person name="Barbeau R.A."/>
            <person name="Hamilton E.P."/>
            <person name="Orias E."/>
        </authorList>
    </citation>
    <scope>NUCLEOTIDE SEQUENCE [LARGE SCALE GENOMIC DNA]</scope>
    <source>
        <strain evidence="10">SB210</strain>
    </source>
</reference>
<dbReference type="PANTHER" id="PTHR24345">
    <property type="entry name" value="SERINE/THREONINE-PROTEIN KINASE PLK"/>
    <property type="match status" value="1"/>
</dbReference>
<dbReference type="Proteomes" id="UP000009168">
    <property type="component" value="Unassembled WGS sequence"/>
</dbReference>
<evidence type="ECO:0000256" key="7">
    <source>
        <dbReference type="SAM" id="MobiDB-lite"/>
    </source>
</evidence>
<protein>
    <submittedName>
        <fullName evidence="9">Serine/Threonine kinase domain protein</fullName>
    </submittedName>
</protein>
<organism evidence="9 10">
    <name type="scientific">Tetrahymena thermophila (strain SB210)</name>
    <dbReference type="NCBI Taxonomy" id="312017"/>
    <lineage>
        <taxon>Eukaryota</taxon>
        <taxon>Sar</taxon>
        <taxon>Alveolata</taxon>
        <taxon>Ciliophora</taxon>
        <taxon>Intramacronucleata</taxon>
        <taxon>Oligohymenophorea</taxon>
        <taxon>Hymenostomatida</taxon>
        <taxon>Tetrahymenina</taxon>
        <taxon>Tetrahymenidae</taxon>
        <taxon>Tetrahymena</taxon>
    </lineage>
</organism>
<dbReference type="GO" id="GO:0005524">
    <property type="term" value="F:ATP binding"/>
    <property type="evidence" value="ECO:0007669"/>
    <property type="project" value="UniProtKB-UniRule"/>
</dbReference>
<dbReference type="SMART" id="SM00220">
    <property type="entry name" value="S_TKc"/>
    <property type="match status" value="1"/>
</dbReference>
<dbReference type="HOGENOM" id="CLU_490510_0_0_1"/>
<evidence type="ECO:0000313" key="10">
    <source>
        <dbReference type="Proteomes" id="UP000009168"/>
    </source>
</evidence>
<dbReference type="GO" id="GO:0004674">
    <property type="term" value="F:protein serine/threonine kinase activity"/>
    <property type="evidence" value="ECO:0007669"/>
    <property type="project" value="UniProtKB-KW"/>
</dbReference>
<dbReference type="AlphaFoldDB" id="Q22SN3"/>
<dbReference type="InterPro" id="IPR011009">
    <property type="entry name" value="Kinase-like_dom_sf"/>
</dbReference>
<feature type="compositionally biased region" description="Polar residues" evidence="7">
    <location>
        <begin position="487"/>
        <end position="498"/>
    </location>
</feature>
<keyword evidence="5 6" id="KW-0067">ATP-binding</keyword>
<dbReference type="OrthoDB" id="4062651at2759"/>
<keyword evidence="10" id="KW-1185">Reference proteome</keyword>
<evidence type="ECO:0000256" key="4">
    <source>
        <dbReference type="ARBA" id="ARBA00022777"/>
    </source>
</evidence>
<dbReference type="PANTHER" id="PTHR24345:SF0">
    <property type="entry name" value="CELL CYCLE SERINE_THREONINE-PROTEIN KINASE CDC5_MSD2"/>
    <property type="match status" value="1"/>
</dbReference>
<dbReference type="FunFam" id="1.10.510.10:FF:000945">
    <property type="entry name" value="Uncharacterized protein"/>
    <property type="match status" value="1"/>
</dbReference>
<feature type="region of interest" description="Disordered" evidence="7">
    <location>
        <begin position="560"/>
        <end position="583"/>
    </location>
</feature>
<dbReference type="STRING" id="312017.Q22SN3"/>
<dbReference type="KEGG" id="tet:TTHERM_00000030"/>
<dbReference type="EMBL" id="GG662845">
    <property type="protein sequence ID" value="EAR87739.2"/>
    <property type="molecule type" value="Genomic_DNA"/>
</dbReference>
<feature type="compositionally biased region" description="Low complexity" evidence="7">
    <location>
        <begin position="456"/>
        <end position="475"/>
    </location>
</feature>
<feature type="region of interest" description="Disordered" evidence="7">
    <location>
        <begin position="443"/>
        <end position="532"/>
    </location>
</feature>
<keyword evidence="4 9" id="KW-0418">Kinase</keyword>
<evidence type="ECO:0000256" key="1">
    <source>
        <dbReference type="ARBA" id="ARBA00022527"/>
    </source>
</evidence>
<dbReference type="InterPro" id="IPR008271">
    <property type="entry name" value="Ser/Thr_kinase_AS"/>
</dbReference>
<dbReference type="InParanoid" id="Q22SN3"/>
<feature type="domain" description="Protein kinase" evidence="8">
    <location>
        <begin position="129"/>
        <end position="388"/>
    </location>
</feature>
<evidence type="ECO:0000256" key="2">
    <source>
        <dbReference type="ARBA" id="ARBA00022679"/>
    </source>
</evidence>
<feature type="compositionally biased region" description="Polar residues" evidence="7">
    <location>
        <begin position="443"/>
        <end position="455"/>
    </location>
</feature>
<keyword evidence="2" id="KW-0808">Transferase</keyword>
<evidence type="ECO:0000259" key="8">
    <source>
        <dbReference type="PROSITE" id="PS50011"/>
    </source>
</evidence>